<dbReference type="Gene3D" id="3.40.800.20">
    <property type="entry name" value="Histone deacetylase domain"/>
    <property type="match status" value="1"/>
</dbReference>
<proteinExistence type="inferred from homology"/>
<dbReference type="PANTHER" id="PTHR10625:SF19">
    <property type="entry name" value="HISTONE DEACETYLASE 12"/>
    <property type="match status" value="1"/>
</dbReference>
<dbReference type="EC" id="3.5.1.-" evidence="6"/>
<dbReference type="GO" id="GO:0016787">
    <property type="term" value="F:hydrolase activity"/>
    <property type="evidence" value="ECO:0007669"/>
    <property type="project" value="UniProtKB-KW"/>
</dbReference>
<dbReference type="GO" id="GO:0040029">
    <property type="term" value="P:epigenetic regulation of gene expression"/>
    <property type="evidence" value="ECO:0007669"/>
    <property type="project" value="TreeGrafter"/>
</dbReference>
<feature type="domain" description="Histone deacetylase" evidence="4">
    <location>
        <begin position="25"/>
        <end position="319"/>
    </location>
</feature>
<accession>A0AAX2GZQ9</accession>
<reference evidence="6 8" key="2">
    <citation type="submission" date="2017-06" db="EMBL/GenBank/DDBJ databases">
        <authorList>
            <consortium name="Pathogen Informatics"/>
        </authorList>
    </citation>
    <scope>NUCLEOTIDE SEQUENCE [LARGE SCALE GENOMIC DNA]</scope>
    <source>
        <strain evidence="6 8">NCTC12947</strain>
    </source>
</reference>
<protein>
    <submittedName>
        <fullName evidence="5 6">Deacetylase</fullName>
        <ecNumber evidence="6">3.5.1.-</ecNumber>
    </submittedName>
</protein>
<evidence type="ECO:0000256" key="3">
    <source>
        <dbReference type="SAM" id="MobiDB-lite"/>
    </source>
</evidence>
<feature type="region of interest" description="Disordered" evidence="3">
    <location>
        <begin position="114"/>
        <end position="134"/>
    </location>
</feature>
<keyword evidence="7" id="KW-1185">Reference proteome</keyword>
<evidence type="ECO:0000313" key="7">
    <source>
        <dbReference type="Proteomes" id="UP000065822"/>
    </source>
</evidence>
<dbReference type="CDD" id="cd09993">
    <property type="entry name" value="HDAC_classIV"/>
    <property type="match status" value="1"/>
</dbReference>
<dbReference type="InterPro" id="IPR023801">
    <property type="entry name" value="His_deacetylse_dom"/>
</dbReference>
<dbReference type="PRINTS" id="PR01270">
    <property type="entry name" value="HDASUPER"/>
</dbReference>
<name>A0AAX2GZQ9_9FLAO</name>
<comment type="similarity">
    <text evidence="1">Belongs to the histone deacetylase family.</text>
</comment>
<evidence type="ECO:0000313" key="6">
    <source>
        <dbReference type="EMBL" id="SNV10051.1"/>
    </source>
</evidence>
<dbReference type="RefSeq" id="WP_066428054.1">
    <property type="nucleotide sequence ID" value="NZ_CP014227.1"/>
</dbReference>
<dbReference type="EMBL" id="LT906449">
    <property type="protein sequence ID" value="SNV10051.1"/>
    <property type="molecule type" value="Genomic_DNA"/>
</dbReference>
<organism evidence="6 8">
    <name type="scientific">Capnocytophaga haemolytica</name>
    <dbReference type="NCBI Taxonomy" id="45243"/>
    <lineage>
        <taxon>Bacteria</taxon>
        <taxon>Pseudomonadati</taxon>
        <taxon>Bacteroidota</taxon>
        <taxon>Flavobacteriia</taxon>
        <taxon>Flavobacteriales</taxon>
        <taxon>Flavobacteriaceae</taxon>
        <taxon>Capnocytophaga</taxon>
    </lineage>
</organism>
<dbReference type="InterPro" id="IPR044150">
    <property type="entry name" value="HDAC_classIV"/>
</dbReference>
<dbReference type="Pfam" id="PF00850">
    <property type="entry name" value="Hist_deacetyl"/>
    <property type="match status" value="1"/>
</dbReference>
<sequence length="332" mass="36743">MYIAYHPIYNHPVPENHRFPMLKYELLPRQLLLEGIATEADFFAPEKAAIEMAYLVHSKEYVDKFVSLGLSAKEARPIGFVQCQQLVDRELTLVQGTVQGAVYSAQCIVNSEKRTEGRDQGAGGSAQPSRLNPADGVRPQIAFNIAGGTHHAFSDHGEGFCMLNDQAIAARYLLSEGLAQRVLIVDLDVHQGNGTAEIFKEDARVFTFSMHGRTNYPFHKEQSDLDIALEDGTGDREYLRLLEQHLPAVLAQHQPEFVFYQAGVDVLATDKLGKMALTVEGCGERDRIVFEACAERGLPMQCSMGGGYSPQLRDIIRAHANTFAMALQCGML</sequence>
<evidence type="ECO:0000256" key="2">
    <source>
        <dbReference type="ARBA" id="ARBA00022801"/>
    </source>
</evidence>
<dbReference type="GO" id="GO:0004407">
    <property type="term" value="F:histone deacetylase activity"/>
    <property type="evidence" value="ECO:0007669"/>
    <property type="project" value="InterPro"/>
</dbReference>
<dbReference type="InterPro" id="IPR037138">
    <property type="entry name" value="His_deacetylse_dom_sf"/>
</dbReference>
<dbReference type="PANTHER" id="PTHR10625">
    <property type="entry name" value="HISTONE DEACETYLASE HDAC1-RELATED"/>
    <property type="match status" value="1"/>
</dbReference>
<gene>
    <name evidence="6" type="primary">hdaH</name>
    <name evidence="5" type="ORF">AXF12_02455</name>
    <name evidence="6" type="ORF">SAMEA44541418_01254</name>
</gene>
<dbReference type="InterPro" id="IPR023696">
    <property type="entry name" value="Ureohydrolase_dom_sf"/>
</dbReference>
<evidence type="ECO:0000256" key="1">
    <source>
        <dbReference type="ARBA" id="ARBA00005947"/>
    </source>
</evidence>
<keyword evidence="2 6" id="KW-0378">Hydrolase</keyword>
<dbReference type="AlphaFoldDB" id="A0AAX2GZQ9"/>
<evidence type="ECO:0000313" key="5">
    <source>
        <dbReference type="EMBL" id="AMD84488.1"/>
    </source>
</evidence>
<dbReference type="Proteomes" id="UP000215539">
    <property type="component" value="Chromosome 1"/>
</dbReference>
<evidence type="ECO:0000259" key="4">
    <source>
        <dbReference type="Pfam" id="PF00850"/>
    </source>
</evidence>
<dbReference type="KEGG" id="chg:AXF12_02455"/>
<reference evidence="5 7" key="1">
    <citation type="submission" date="2016-02" db="EMBL/GenBank/DDBJ databases">
        <authorList>
            <person name="Holder M.E."/>
            <person name="Ajami N.J."/>
            <person name="Petrosino J.F."/>
        </authorList>
    </citation>
    <scope>NUCLEOTIDE SEQUENCE [LARGE SCALE GENOMIC DNA]</scope>
    <source>
        <strain evidence="5 7">CCUG 32990</strain>
    </source>
</reference>
<dbReference type="EMBL" id="CP014227">
    <property type="protein sequence ID" value="AMD84488.1"/>
    <property type="molecule type" value="Genomic_DNA"/>
</dbReference>
<dbReference type="Proteomes" id="UP000065822">
    <property type="component" value="Chromosome"/>
</dbReference>
<evidence type="ECO:0000313" key="8">
    <source>
        <dbReference type="Proteomes" id="UP000215539"/>
    </source>
</evidence>
<dbReference type="InterPro" id="IPR000286">
    <property type="entry name" value="HDACs"/>
</dbReference>
<dbReference type="SUPFAM" id="SSF52768">
    <property type="entry name" value="Arginase/deacetylase"/>
    <property type="match status" value="1"/>
</dbReference>